<evidence type="ECO:0000256" key="8">
    <source>
        <dbReference type="SAM" id="Phobius"/>
    </source>
</evidence>
<feature type="compositionally biased region" description="Basic and acidic residues" evidence="7">
    <location>
        <begin position="87"/>
        <end position="99"/>
    </location>
</feature>
<geneLocation type="plasmid" evidence="10">
    <name>CB4 Plasmid</name>
</geneLocation>
<dbReference type="InterPro" id="IPR042217">
    <property type="entry name" value="T4SS_VirB10/TrbI"/>
</dbReference>
<accession>A0A0P0P4A2</accession>
<evidence type="ECO:0000256" key="1">
    <source>
        <dbReference type="ARBA" id="ARBA00004162"/>
    </source>
</evidence>
<evidence type="ECO:0000256" key="2">
    <source>
        <dbReference type="ARBA" id="ARBA00010265"/>
    </source>
</evidence>
<evidence type="ECO:0000313" key="9">
    <source>
        <dbReference type="EMBL" id="ALL15454.1"/>
    </source>
</evidence>
<evidence type="ECO:0000256" key="3">
    <source>
        <dbReference type="ARBA" id="ARBA00022475"/>
    </source>
</evidence>
<dbReference type="CDD" id="cd16429">
    <property type="entry name" value="VirB10"/>
    <property type="match status" value="1"/>
</dbReference>
<dbReference type="GO" id="GO:0005886">
    <property type="term" value="C:plasma membrane"/>
    <property type="evidence" value="ECO:0007669"/>
    <property type="project" value="UniProtKB-SubCell"/>
</dbReference>
<feature type="transmembrane region" description="Helical" evidence="8">
    <location>
        <begin position="67"/>
        <end position="85"/>
    </location>
</feature>
<keyword evidence="4 8" id="KW-0812">Transmembrane</keyword>
<feature type="region of interest" description="Disordered" evidence="7">
    <location>
        <begin position="87"/>
        <end position="162"/>
    </location>
</feature>
<dbReference type="NCBIfam" id="NF038091">
    <property type="entry name" value="T4SS_VirB10"/>
    <property type="match status" value="1"/>
</dbReference>
<dbReference type="Gene3D" id="2.40.128.260">
    <property type="entry name" value="Type IV secretion system, VirB10/TraB/TrbI"/>
    <property type="match status" value="2"/>
</dbReference>
<dbReference type="RefSeq" id="WP_236849583.1">
    <property type="nucleotide sequence ID" value="NZ_CP013003.1"/>
</dbReference>
<sequence>MTDHHDTSTGSTAADAQAASPADPFAGRRAAAEHSAAPRSTDQGGGVPGERGISPVAGRMNTPQAKIAGIAGMVGVAALLIGVTWDRGDAKPTKPKDPARQTVRYDQVAPTDPAPLPPAPTLTAGSIDPATGQPLAPGQVVPAPVAGAGGSASSASAPRESLSDLTRRAPLVAFSHSGSPPAGGGAGGAEAILASAQGAPARQATELENLRRGSAIATARATVLGDRNYLILAGTQIPCVLQTAMDSSLPGYTTCIVPRDVLSDNGRVVLLEKGTKVLGEYRGGMQRGQRRLFILWTRAVTPRGIAIDLASPGADALGRSGFGGDVDNRFFERFGAALLLSLVDDGVYAATAGSGRNYQGTARVPSEVANTALEGSINIPPILRKNQGEDVGIMVAQDFDFSDVYGVKAR</sequence>
<dbReference type="KEGG" id="chq:AQ619_18375"/>
<keyword evidence="10" id="KW-1185">Reference proteome</keyword>
<comment type="subcellular location">
    <subcellularLocation>
        <location evidence="1">Cell membrane</location>
        <topology evidence="1">Single-pass membrane protein</topology>
    </subcellularLocation>
</comment>
<evidence type="ECO:0000256" key="5">
    <source>
        <dbReference type="ARBA" id="ARBA00022989"/>
    </source>
</evidence>
<feature type="compositionally biased region" description="Low complexity" evidence="7">
    <location>
        <begin position="136"/>
        <end position="158"/>
    </location>
</feature>
<protein>
    <recommendedName>
        <fullName evidence="11">Type IV secretion system protein VirB10</fullName>
    </recommendedName>
</protein>
<reference evidence="9 10" key="1">
    <citation type="submission" date="2015-10" db="EMBL/GenBank/DDBJ databases">
        <title>Conservation of the essential genome among Caulobacter and Brevundimonas species.</title>
        <authorList>
            <person name="Scott D."/>
            <person name="Ely B."/>
        </authorList>
    </citation>
    <scope>NUCLEOTIDE SEQUENCE [LARGE SCALE GENOMIC DNA]</scope>
    <source>
        <strain evidence="9 10">CB4</strain>
        <plasmid evidence="10">CB4 Plasmid</plasmid>
    </source>
</reference>
<evidence type="ECO:0000256" key="4">
    <source>
        <dbReference type="ARBA" id="ARBA00022692"/>
    </source>
</evidence>
<organism evidence="9 10">
    <name type="scientific">Caulobacter henricii</name>
    <dbReference type="NCBI Taxonomy" id="69395"/>
    <lineage>
        <taxon>Bacteria</taxon>
        <taxon>Pseudomonadati</taxon>
        <taxon>Pseudomonadota</taxon>
        <taxon>Alphaproteobacteria</taxon>
        <taxon>Caulobacterales</taxon>
        <taxon>Caulobacteraceae</taxon>
        <taxon>Caulobacter</taxon>
    </lineage>
</organism>
<dbReference type="Pfam" id="PF03743">
    <property type="entry name" value="TrbI"/>
    <property type="match status" value="1"/>
</dbReference>
<dbReference type="Proteomes" id="UP000056905">
    <property type="component" value="Plasmid pCB4"/>
</dbReference>
<dbReference type="InterPro" id="IPR047695">
    <property type="entry name" value="T4SS_VirB10/PtlG"/>
</dbReference>
<dbReference type="AlphaFoldDB" id="A0A0P0P4A2"/>
<dbReference type="EMBL" id="CP013003">
    <property type="protein sequence ID" value="ALL15454.1"/>
    <property type="molecule type" value="Genomic_DNA"/>
</dbReference>
<comment type="similarity">
    <text evidence="2">Belongs to the TrbI/VirB10 family.</text>
</comment>
<name>A0A0P0P4A2_9CAUL</name>
<dbReference type="InterPro" id="IPR005498">
    <property type="entry name" value="T4SS_VirB10/TraB/TrbI"/>
</dbReference>
<keyword evidence="9" id="KW-0614">Plasmid</keyword>
<gene>
    <name evidence="9" type="ORF">AQ619_18375</name>
</gene>
<proteinExistence type="inferred from homology"/>
<feature type="region of interest" description="Disordered" evidence="7">
    <location>
        <begin position="1"/>
        <end position="58"/>
    </location>
</feature>
<evidence type="ECO:0000313" key="10">
    <source>
        <dbReference type="Proteomes" id="UP000056905"/>
    </source>
</evidence>
<feature type="compositionally biased region" description="Low complexity" evidence="7">
    <location>
        <begin position="8"/>
        <end position="39"/>
    </location>
</feature>
<keyword evidence="5 8" id="KW-1133">Transmembrane helix</keyword>
<evidence type="ECO:0008006" key="11">
    <source>
        <dbReference type="Google" id="ProtNLM"/>
    </source>
</evidence>
<evidence type="ECO:0000256" key="7">
    <source>
        <dbReference type="SAM" id="MobiDB-lite"/>
    </source>
</evidence>
<evidence type="ECO:0000256" key="6">
    <source>
        <dbReference type="ARBA" id="ARBA00023136"/>
    </source>
</evidence>
<keyword evidence="6 8" id="KW-0472">Membrane</keyword>
<keyword evidence="3" id="KW-1003">Cell membrane</keyword>